<comment type="caution">
    <text evidence="1">The sequence shown here is derived from an EMBL/GenBank/DDBJ whole genome shotgun (WGS) entry which is preliminary data.</text>
</comment>
<dbReference type="InterPro" id="IPR011990">
    <property type="entry name" value="TPR-like_helical_dom_sf"/>
</dbReference>
<dbReference type="EMBL" id="VJVV01000008">
    <property type="protein sequence ID" value="TRO80317.1"/>
    <property type="molecule type" value="Genomic_DNA"/>
</dbReference>
<name>A0A550JAU7_9BACT</name>
<dbReference type="Proteomes" id="UP000317155">
    <property type="component" value="Unassembled WGS sequence"/>
</dbReference>
<dbReference type="PROSITE" id="PS51257">
    <property type="entry name" value="PROKAR_LIPOPROTEIN"/>
    <property type="match status" value="1"/>
</dbReference>
<dbReference type="Pfam" id="PF13432">
    <property type="entry name" value="TPR_16"/>
    <property type="match status" value="2"/>
</dbReference>
<keyword evidence="2" id="KW-1185">Reference proteome</keyword>
<dbReference type="SUPFAM" id="SSF48452">
    <property type="entry name" value="TPR-like"/>
    <property type="match status" value="1"/>
</dbReference>
<dbReference type="AlphaFoldDB" id="A0A550JAU7"/>
<proteinExistence type="predicted"/>
<evidence type="ECO:0000313" key="2">
    <source>
        <dbReference type="Proteomes" id="UP000317155"/>
    </source>
</evidence>
<gene>
    <name evidence="1" type="ORF">FL622_11860</name>
</gene>
<protein>
    <submittedName>
        <fullName evidence="1">Tetratricopeptide repeat protein</fullName>
    </submittedName>
</protein>
<reference evidence="1 2" key="1">
    <citation type="submission" date="2019-07" db="EMBL/GenBank/DDBJ databases">
        <title>Insights of Desulfuromonas acetexigens electromicrobiology.</title>
        <authorList>
            <person name="Katuri K."/>
            <person name="Sapireddy V."/>
            <person name="Shaw D.R."/>
            <person name="Saikaly P."/>
        </authorList>
    </citation>
    <scope>NUCLEOTIDE SEQUENCE [LARGE SCALE GENOMIC DNA]</scope>
    <source>
        <strain evidence="1 2">2873</strain>
    </source>
</reference>
<sequence length="235" mass="25832">MLRPFLLERPVPRSKIHRKLISAVVVGLLLSGCAWSAGSGMTVEQHLARADALVEQRDYLGAAEAVGRASRQRPGAISLVLRQGELLEAAGRPEAARKAYLRGLDEESADLVEKQELHYRLFLLLTLKLADAAGARPLLTQLPAGSPRHLDAQGVLAYADGRYQEALVLFEQARDATADQDLRARVLYHTALAYERAGDADLARLALFHAVNQAQSLGVRKDIERFFSRLQAHNP</sequence>
<organism evidence="1 2">
    <name type="scientific">Trichloromonas acetexigens</name>
    <dbReference type="NCBI Taxonomy" id="38815"/>
    <lineage>
        <taxon>Bacteria</taxon>
        <taxon>Pseudomonadati</taxon>
        <taxon>Thermodesulfobacteriota</taxon>
        <taxon>Desulfuromonadia</taxon>
        <taxon>Desulfuromonadales</taxon>
        <taxon>Trichloromonadaceae</taxon>
        <taxon>Trichloromonas</taxon>
    </lineage>
</organism>
<accession>A0A550JAU7</accession>
<evidence type="ECO:0000313" key="1">
    <source>
        <dbReference type="EMBL" id="TRO80317.1"/>
    </source>
</evidence>
<dbReference type="Gene3D" id="1.25.40.10">
    <property type="entry name" value="Tetratricopeptide repeat domain"/>
    <property type="match status" value="1"/>
</dbReference>